<sequence>METASELKEKELSEREEENKTKGNKRKGRKKQLLNNRLKLCLTVQWQFHEPGVLFRRGFSLQEFADQCFGNKAGYGKGHQMPIHYGSKRHNFSTISSPIA</sequence>
<protein>
    <submittedName>
        <fullName evidence="2">Uncharacterized protein</fullName>
    </submittedName>
</protein>
<dbReference type="EMBL" id="JBBPBM010000011">
    <property type="protein sequence ID" value="KAK8564040.1"/>
    <property type="molecule type" value="Genomic_DNA"/>
</dbReference>
<proteinExistence type="predicted"/>
<dbReference type="PANTHER" id="PTHR43380">
    <property type="entry name" value="2-OXOISOVALERATE DEHYDROGENASE SUBUNIT ALPHA, MITOCHONDRIAL"/>
    <property type="match status" value="1"/>
</dbReference>
<keyword evidence="3" id="KW-1185">Reference proteome</keyword>
<feature type="region of interest" description="Disordered" evidence="1">
    <location>
        <begin position="1"/>
        <end position="30"/>
    </location>
</feature>
<dbReference type="InterPro" id="IPR029061">
    <property type="entry name" value="THDP-binding"/>
</dbReference>
<accession>A0ABR2EPV9</accession>
<dbReference type="Proteomes" id="UP001472677">
    <property type="component" value="Unassembled WGS sequence"/>
</dbReference>
<dbReference type="SUPFAM" id="SSF52518">
    <property type="entry name" value="Thiamin diphosphate-binding fold (THDP-binding)"/>
    <property type="match status" value="1"/>
</dbReference>
<evidence type="ECO:0000313" key="2">
    <source>
        <dbReference type="EMBL" id="KAK8564040.1"/>
    </source>
</evidence>
<gene>
    <name evidence="2" type="ORF">V6N12_036171</name>
</gene>
<dbReference type="Gene3D" id="3.40.50.970">
    <property type="match status" value="1"/>
</dbReference>
<evidence type="ECO:0000256" key="1">
    <source>
        <dbReference type="SAM" id="MobiDB-lite"/>
    </source>
</evidence>
<organism evidence="2 3">
    <name type="scientific">Hibiscus sabdariffa</name>
    <name type="common">roselle</name>
    <dbReference type="NCBI Taxonomy" id="183260"/>
    <lineage>
        <taxon>Eukaryota</taxon>
        <taxon>Viridiplantae</taxon>
        <taxon>Streptophyta</taxon>
        <taxon>Embryophyta</taxon>
        <taxon>Tracheophyta</taxon>
        <taxon>Spermatophyta</taxon>
        <taxon>Magnoliopsida</taxon>
        <taxon>eudicotyledons</taxon>
        <taxon>Gunneridae</taxon>
        <taxon>Pentapetalae</taxon>
        <taxon>rosids</taxon>
        <taxon>malvids</taxon>
        <taxon>Malvales</taxon>
        <taxon>Malvaceae</taxon>
        <taxon>Malvoideae</taxon>
        <taxon>Hibiscus</taxon>
    </lineage>
</organism>
<evidence type="ECO:0000313" key="3">
    <source>
        <dbReference type="Proteomes" id="UP001472677"/>
    </source>
</evidence>
<dbReference type="PANTHER" id="PTHR43380:SF1">
    <property type="entry name" value="2-OXOISOVALERATE DEHYDROGENASE SUBUNIT ALPHA, MITOCHONDRIAL"/>
    <property type="match status" value="1"/>
</dbReference>
<name>A0ABR2EPV9_9ROSI</name>
<reference evidence="2 3" key="1">
    <citation type="journal article" date="2024" name="G3 (Bethesda)">
        <title>Genome assembly of Hibiscus sabdariffa L. provides insights into metabolisms of medicinal natural products.</title>
        <authorList>
            <person name="Kim T."/>
        </authorList>
    </citation>
    <scope>NUCLEOTIDE SEQUENCE [LARGE SCALE GENOMIC DNA]</scope>
    <source>
        <strain evidence="2">TK-2024</strain>
        <tissue evidence="2">Old leaves</tissue>
    </source>
</reference>
<feature type="compositionally biased region" description="Basic and acidic residues" evidence="1">
    <location>
        <begin position="1"/>
        <end position="21"/>
    </location>
</feature>
<dbReference type="InterPro" id="IPR050771">
    <property type="entry name" value="Alpha-ketoacid_DH_E1_comp"/>
</dbReference>
<comment type="caution">
    <text evidence="2">The sequence shown here is derived from an EMBL/GenBank/DDBJ whole genome shotgun (WGS) entry which is preliminary data.</text>
</comment>